<accession>A0A1D7TKU8</accession>
<dbReference type="PATRIC" id="fig|1193502.14.peg.1870"/>
<evidence type="ECO:0000256" key="1">
    <source>
        <dbReference type="ARBA" id="ARBA00023125"/>
    </source>
</evidence>
<keyword evidence="1 3" id="KW-0238">DNA-binding</keyword>
<dbReference type="InterPro" id="IPR036388">
    <property type="entry name" value="WH-like_DNA-bd_sf"/>
</dbReference>
<dbReference type="AlphaFoldDB" id="A0A1D7TKU8"/>
<dbReference type="GO" id="GO:0000976">
    <property type="term" value="F:transcription cis-regulatory region binding"/>
    <property type="evidence" value="ECO:0007669"/>
    <property type="project" value="TreeGrafter"/>
</dbReference>
<dbReference type="Pfam" id="PF00072">
    <property type="entry name" value="Response_reg"/>
    <property type="match status" value="1"/>
</dbReference>
<dbReference type="InterPro" id="IPR001789">
    <property type="entry name" value="Sig_transdc_resp-reg_receiver"/>
</dbReference>
<feature type="DNA-binding region" description="OmpR/PhoB-type" evidence="3">
    <location>
        <begin position="128"/>
        <end position="227"/>
    </location>
</feature>
<dbReference type="InterPro" id="IPR011006">
    <property type="entry name" value="CheY-like_superfamily"/>
</dbReference>
<dbReference type="EMBL" id="CP017111">
    <property type="protein sequence ID" value="AOO65612.1"/>
    <property type="molecule type" value="Genomic_DNA"/>
</dbReference>
<evidence type="ECO:0000259" key="4">
    <source>
        <dbReference type="PROSITE" id="PS50110"/>
    </source>
</evidence>
<dbReference type="Gene3D" id="6.10.250.690">
    <property type="match status" value="1"/>
</dbReference>
<dbReference type="GO" id="GO:0006355">
    <property type="term" value="P:regulation of DNA-templated transcription"/>
    <property type="evidence" value="ECO:0007669"/>
    <property type="project" value="InterPro"/>
</dbReference>
<dbReference type="RefSeq" id="WP_069478271.1">
    <property type="nucleotide sequence ID" value="NZ_CP017111.1"/>
</dbReference>
<gene>
    <name evidence="6" type="ORF">SHALO_1841</name>
</gene>
<dbReference type="SMART" id="SM00448">
    <property type="entry name" value="REC"/>
    <property type="match status" value="1"/>
</dbReference>
<dbReference type="SUPFAM" id="SSF52172">
    <property type="entry name" value="CheY-like"/>
    <property type="match status" value="1"/>
</dbReference>
<dbReference type="Pfam" id="PF00486">
    <property type="entry name" value="Trans_reg_C"/>
    <property type="match status" value="1"/>
</dbReference>
<keyword evidence="2" id="KW-0597">Phosphoprotein</keyword>
<dbReference type="SUPFAM" id="SSF46894">
    <property type="entry name" value="C-terminal effector domain of the bipartite response regulators"/>
    <property type="match status" value="1"/>
</dbReference>
<dbReference type="KEGG" id="shal:SHALO_1841"/>
<organism evidence="6 7">
    <name type="scientific">Sulfurospirillum halorespirans DSM 13726</name>
    <dbReference type="NCBI Taxonomy" id="1193502"/>
    <lineage>
        <taxon>Bacteria</taxon>
        <taxon>Pseudomonadati</taxon>
        <taxon>Campylobacterota</taxon>
        <taxon>Epsilonproteobacteria</taxon>
        <taxon>Campylobacterales</taxon>
        <taxon>Sulfurospirillaceae</taxon>
        <taxon>Sulfurospirillum</taxon>
    </lineage>
</organism>
<dbReference type="InterPro" id="IPR001867">
    <property type="entry name" value="OmpR/PhoB-type_DNA-bd"/>
</dbReference>
<proteinExistence type="predicted"/>
<reference evidence="7" key="1">
    <citation type="submission" date="2016-08" db="EMBL/GenBank/DDBJ databases">
        <title>Complete genome sequence of the organohalide-respiring Epsilonproteobacterium Sulfurospirillum halorespirans.</title>
        <authorList>
            <person name="Goris T."/>
            <person name="Zimmermann J."/>
            <person name="Schenz B."/>
            <person name="Lemos M."/>
            <person name="Hackermueller J."/>
            <person name="Diekert G."/>
        </authorList>
    </citation>
    <scope>NUCLEOTIDE SEQUENCE [LARGE SCALE GENOMIC DNA]</scope>
    <source>
        <strain>DSM 13726</strain>
        <strain evidence="7">PCE-M2</strain>
    </source>
</reference>
<dbReference type="Proteomes" id="UP000094609">
    <property type="component" value="Chromosome"/>
</dbReference>
<dbReference type="PANTHER" id="PTHR48111:SF50">
    <property type="entry name" value="KDP OPERON TRANSCRIPTIONAL REGULATORY PROTEIN KDPE"/>
    <property type="match status" value="1"/>
</dbReference>
<dbReference type="Gene3D" id="3.40.50.2300">
    <property type="match status" value="1"/>
</dbReference>
<feature type="modified residue" description="4-aspartylphosphate" evidence="2">
    <location>
        <position position="55"/>
    </location>
</feature>
<feature type="domain" description="Response regulatory" evidence="4">
    <location>
        <begin position="6"/>
        <end position="119"/>
    </location>
</feature>
<protein>
    <submittedName>
        <fullName evidence="6">Response regulator</fullName>
    </submittedName>
</protein>
<dbReference type="PROSITE" id="PS51755">
    <property type="entry name" value="OMPR_PHOB"/>
    <property type="match status" value="1"/>
</dbReference>
<evidence type="ECO:0000256" key="3">
    <source>
        <dbReference type="PROSITE-ProRule" id="PRU01091"/>
    </source>
</evidence>
<name>A0A1D7TKU8_9BACT</name>
<sequence length="235" mass="27081">MKPNELILIVEDDDAISKLLTISLFEYGYKTRYANTLTLAKREYISHNPMLIILDLGLPDGDGKKLIKEVRKESKTPIIVLSARREEKEIIAALDLGADDYVTKPFSASELLARVRSTLRRVHHDISPQRLTCKDLSIDFTTKEVMLNEALLKLTPTEYALLRYLMQNANKVLPHQQILKAVWGVGYQNEMQYLRTYINSLRKKIEKSSTRPEYITTESSIGYRFCQCEHEKGDE</sequence>
<dbReference type="GO" id="GO:0000156">
    <property type="term" value="F:phosphorelay response regulator activity"/>
    <property type="evidence" value="ECO:0007669"/>
    <property type="project" value="TreeGrafter"/>
</dbReference>
<dbReference type="Gene3D" id="1.10.10.10">
    <property type="entry name" value="Winged helix-like DNA-binding domain superfamily/Winged helix DNA-binding domain"/>
    <property type="match status" value="1"/>
</dbReference>
<dbReference type="PROSITE" id="PS50110">
    <property type="entry name" value="RESPONSE_REGULATORY"/>
    <property type="match status" value="1"/>
</dbReference>
<dbReference type="PANTHER" id="PTHR48111">
    <property type="entry name" value="REGULATOR OF RPOS"/>
    <property type="match status" value="1"/>
</dbReference>
<evidence type="ECO:0000313" key="7">
    <source>
        <dbReference type="Proteomes" id="UP000094609"/>
    </source>
</evidence>
<dbReference type="GO" id="GO:0032993">
    <property type="term" value="C:protein-DNA complex"/>
    <property type="evidence" value="ECO:0007669"/>
    <property type="project" value="TreeGrafter"/>
</dbReference>
<evidence type="ECO:0000256" key="2">
    <source>
        <dbReference type="PROSITE-ProRule" id="PRU00169"/>
    </source>
</evidence>
<dbReference type="SMART" id="SM00862">
    <property type="entry name" value="Trans_reg_C"/>
    <property type="match status" value="1"/>
</dbReference>
<feature type="domain" description="OmpR/PhoB-type" evidence="5">
    <location>
        <begin position="128"/>
        <end position="227"/>
    </location>
</feature>
<dbReference type="GO" id="GO:0005829">
    <property type="term" value="C:cytosol"/>
    <property type="evidence" value="ECO:0007669"/>
    <property type="project" value="TreeGrafter"/>
</dbReference>
<dbReference type="InterPro" id="IPR039420">
    <property type="entry name" value="WalR-like"/>
</dbReference>
<evidence type="ECO:0000313" key="6">
    <source>
        <dbReference type="EMBL" id="AOO65612.1"/>
    </source>
</evidence>
<evidence type="ECO:0000259" key="5">
    <source>
        <dbReference type="PROSITE" id="PS51755"/>
    </source>
</evidence>
<dbReference type="CDD" id="cd00383">
    <property type="entry name" value="trans_reg_C"/>
    <property type="match status" value="1"/>
</dbReference>
<dbReference type="STRING" id="1193502.SHALO_1841"/>
<keyword evidence="7" id="KW-1185">Reference proteome</keyword>
<dbReference type="InterPro" id="IPR016032">
    <property type="entry name" value="Sig_transdc_resp-reg_C-effctor"/>
</dbReference>